<dbReference type="PROSITE" id="PS50043">
    <property type="entry name" value="HTH_LUXR_2"/>
    <property type="match status" value="1"/>
</dbReference>
<reference evidence="6" key="2">
    <citation type="journal article" date="2020" name="Microorganisms">
        <title>Osmotic Adaptation and Compatible Solute Biosynthesis of Phototrophic Bacteria as Revealed from Genome Analyses.</title>
        <authorList>
            <person name="Imhoff J.F."/>
            <person name="Rahn T."/>
            <person name="Kunzel S."/>
            <person name="Keller A."/>
            <person name="Neulinger S.C."/>
        </authorList>
    </citation>
    <scope>NUCLEOTIDE SEQUENCE</scope>
    <source>
        <strain evidence="6">IM 151</strain>
    </source>
</reference>
<dbReference type="SUPFAM" id="SSF46894">
    <property type="entry name" value="C-terminal effector domain of the bipartite response regulators"/>
    <property type="match status" value="1"/>
</dbReference>
<dbReference type="InterPro" id="IPR016032">
    <property type="entry name" value="Sig_transdc_resp-reg_C-effctor"/>
</dbReference>
<feature type="domain" description="HTH luxR-type" evidence="5">
    <location>
        <begin position="235"/>
        <end position="300"/>
    </location>
</feature>
<evidence type="ECO:0000256" key="4">
    <source>
        <dbReference type="SAM" id="MobiDB-lite"/>
    </source>
</evidence>
<dbReference type="EMBL" id="NRRU01000194">
    <property type="protein sequence ID" value="MBK1715979.1"/>
    <property type="molecule type" value="Genomic_DNA"/>
</dbReference>
<feature type="region of interest" description="Disordered" evidence="4">
    <location>
        <begin position="54"/>
        <end position="96"/>
    </location>
</feature>
<evidence type="ECO:0000256" key="1">
    <source>
        <dbReference type="ARBA" id="ARBA00023015"/>
    </source>
</evidence>
<dbReference type="PRINTS" id="PR00038">
    <property type="entry name" value="HTHLUXR"/>
</dbReference>
<dbReference type="InterPro" id="IPR000792">
    <property type="entry name" value="Tscrpt_reg_LuxR_C"/>
</dbReference>
<dbReference type="Pfam" id="PF00196">
    <property type="entry name" value="GerE"/>
    <property type="match status" value="1"/>
</dbReference>
<feature type="compositionally biased region" description="Basic residues" evidence="4">
    <location>
        <begin position="55"/>
        <end position="69"/>
    </location>
</feature>
<comment type="caution">
    <text evidence="6">The sequence shown here is derived from an EMBL/GenBank/DDBJ whole genome shotgun (WGS) entry which is preliminary data.</text>
</comment>
<evidence type="ECO:0000313" key="7">
    <source>
        <dbReference type="Proteomes" id="UP001041814"/>
    </source>
</evidence>
<dbReference type="SMART" id="SM00421">
    <property type="entry name" value="HTH_LUXR"/>
    <property type="match status" value="1"/>
</dbReference>
<reference evidence="6" key="1">
    <citation type="submission" date="2017-08" db="EMBL/GenBank/DDBJ databases">
        <authorList>
            <person name="Imhoff J.F."/>
            <person name="Rahn T."/>
            <person name="Kuenzel S."/>
            <person name="Neulinger S.C."/>
        </authorList>
    </citation>
    <scope>NUCLEOTIDE SEQUENCE</scope>
    <source>
        <strain evidence="6">IM 151</strain>
    </source>
</reference>
<proteinExistence type="predicted"/>
<dbReference type="CDD" id="cd06170">
    <property type="entry name" value="LuxR_C_like"/>
    <property type="match status" value="1"/>
</dbReference>
<feature type="compositionally biased region" description="Polar residues" evidence="4">
    <location>
        <begin position="87"/>
        <end position="96"/>
    </location>
</feature>
<organism evidence="6 7">
    <name type="scientific">Rubrivivax gelatinosus</name>
    <name type="common">Rhodocyclus gelatinosus</name>
    <name type="synonym">Rhodopseudomonas gelatinosa</name>
    <dbReference type="NCBI Taxonomy" id="28068"/>
    <lineage>
        <taxon>Bacteria</taxon>
        <taxon>Pseudomonadati</taxon>
        <taxon>Pseudomonadota</taxon>
        <taxon>Betaproteobacteria</taxon>
        <taxon>Burkholderiales</taxon>
        <taxon>Sphaerotilaceae</taxon>
        <taxon>Rubrivivax</taxon>
    </lineage>
</organism>
<keyword evidence="2" id="KW-0238">DNA-binding</keyword>
<dbReference type="PANTHER" id="PTHR44688:SF16">
    <property type="entry name" value="DNA-BINDING TRANSCRIPTIONAL ACTIVATOR DEVR_DOSR"/>
    <property type="match status" value="1"/>
</dbReference>
<keyword evidence="3" id="KW-0804">Transcription</keyword>
<evidence type="ECO:0000259" key="5">
    <source>
        <dbReference type="PROSITE" id="PS50043"/>
    </source>
</evidence>
<sequence length="334" mass="35006">MPSRSSAWSSIASTEAGACVSVNCAPRVCGLPGRSTPGPGTGPGVGARMLAAGRCPRRRQRHPPPRKSRAPAPCPGRACGRRHGHTGSVSGSRSSNMGAMSRIRLLVRHGEHLVDAGLAATLARQPDCELVAPAPLPPDDLLPAWLAERGVDIVVTDYERGLRLAERLQRAPAPRPRTMIVTGRSTQAEVRAALRHGVGGYLGADSSGDEVVDAVRKLHRGVRHLSAPIAQRLLDGLLGEALTPRETEVLRLAAQGLANKVIAARLKVELGTVKCHMKAVMDKLQAGNRTEAVVVASQRGLLDLHHARPGADLPPAPAPWAPAAAGLRLATAGV</sequence>
<name>A0ABS1E1M9_RUBGE</name>
<protein>
    <recommendedName>
        <fullName evidence="5">HTH luxR-type domain-containing protein</fullName>
    </recommendedName>
</protein>
<dbReference type="Gene3D" id="3.40.50.2300">
    <property type="match status" value="1"/>
</dbReference>
<keyword evidence="7" id="KW-1185">Reference proteome</keyword>
<evidence type="ECO:0000313" key="6">
    <source>
        <dbReference type="EMBL" id="MBK1715979.1"/>
    </source>
</evidence>
<dbReference type="PANTHER" id="PTHR44688">
    <property type="entry name" value="DNA-BINDING TRANSCRIPTIONAL ACTIVATOR DEVR_DOSR"/>
    <property type="match status" value="1"/>
</dbReference>
<evidence type="ECO:0000256" key="2">
    <source>
        <dbReference type="ARBA" id="ARBA00023125"/>
    </source>
</evidence>
<keyword evidence="1" id="KW-0805">Transcription regulation</keyword>
<dbReference type="Proteomes" id="UP001041814">
    <property type="component" value="Unassembled WGS sequence"/>
</dbReference>
<gene>
    <name evidence="6" type="ORF">CKO43_24860</name>
</gene>
<accession>A0ABS1E1M9</accession>
<evidence type="ECO:0000256" key="3">
    <source>
        <dbReference type="ARBA" id="ARBA00023163"/>
    </source>
</evidence>
<dbReference type="PROSITE" id="PS00622">
    <property type="entry name" value="HTH_LUXR_1"/>
    <property type="match status" value="1"/>
</dbReference>
<dbReference type="InterPro" id="IPR011006">
    <property type="entry name" value="CheY-like_superfamily"/>
</dbReference>
<dbReference type="SUPFAM" id="SSF52172">
    <property type="entry name" value="CheY-like"/>
    <property type="match status" value="1"/>
</dbReference>